<sequence>MLRRALDFRQAIDDFVAKTRDLSPYELSDADWAGIELVTKWLKAFRSATTQMSTTKRPMLSTAHAIFRGLQESIRDDLAELPDSAPVKLWSALTSAHRKLSDYYFKIDESPFYVWASSMLPFIVSLFG</sequence>
<dbReference type="AlphaFoldDB" id="A0A9P7DDH9"/>
<proteinExistence type="predicted"/>
<dbReference type="InterPro" id="IPR012337">
    <property type="entry name" value="RNaseH-like_sf"/>
</dbReference>
<dbReference type="OrthoDB" id="1607513at2759"/>
<name>A0A9P7DDH9_9AGAM</name>
<protein>
    <submittedName>
        <fullName evidence="1">Uncharacterized protein</fullName>
    </submittedName>
</protein>
<comment type="caution">
    <text evidence="1">The sequence shown here is derived from an EMBL/GenBank/DDBJ whole genome shotgun (WGS) entry which is preliminary data.</text>
</comment>
<dbReference type="SUPFAM" id="SSF53098">
    <property type="entry name" value="Ribonuclease H-like"/>
    <property type="match status" value="1"/>
</dbReference>
<gene>
    <name evidence="1" type="ORF">HD556DRAFT_1243357</name>
</gene>
<dbReference type="RefSeq" id="XP_041156798.1">
    <property type="nucleotide sequence ID" value="XM_041298365.1"/>
</dbReference>
<reference evidence="1" key="1">
    <citation type="journal article" date="2020" name="New Phytol.">
        <title>Comparative genomics reveals dynamic genome evolution in host specialist ectomycorrhizal fungi.</title>
        <authorList>
            <person name="Lofgren L.A."/>
            <person name="Nguyen N.H."/>
            <person name="Vilgalys R."/>
            <person name="Ruytinx J."/>
            <person name="Liao H.L."/>
            <person name="Branco S."/>
            <person name="Kuo A."/>
            <person name="LaButti K."/>
            <person name="Lipzen A."/>
            <person name="Andreopoulos W."/>
            <person name="Pangilinan J."/>
            <person name="Riley R."/>
            <person name="Hundley H."/>
            <person name="Na H."/>
            <person name="Barry K."/>
            <person name="Grigoriev I.V."/>
            <person name="Stajich J.E."/>
            <person name="Kennedy P.G."/>
        </authorList>
    </citation>
    <scope>NUCLEOTIDE SEQUENCE</scope>
    <source>
        <strain evidence="1">S12</strain>
    </source>
</reference>
<dbReference type="Proteomes" id="UP000719766">
    <property type="component" value="Unassembled WGS sequence"/>
</dbReference>
<accession>A0A9P7DDH9</accession>
<dbReference type="GeneID" id="64592129"/>
<dbReference type="EMBL" id="JABBWE010000056">
    <property type="protein sequence ID" value="KAG1789768.1"/>
    <property type="molecule type" value="Genomic_DNA"/>
</dbReference>
<evidence type="ECO:0000313" key="2">
    <source>
        <dbReference type="Proteomes" id="UP000719766"/>
    </source>
</evidence>
<keyword evidence="2" id="KW-1185">Reference proteome</keyword>
<organism evidence="1 2">
    <name type="scientific">Suillus plorans</name>
    <dbReference type="NCBI Taxonomy" id="116603"/>
    <lineage>
        <taxon>Eukaryota</taxon>
        <taxon>Fungi</taxon>
        <taxon>Dikarya</taxon>
        <taxon>Basidiomycota</taxon>
        <taxon>Agaricomycotina</taxon>
        <taxon>Agaricomycetes</taxon>
        <taxon>Agaricomycetidae</taxon>
        <taxon>Boletales</taxon>
        <taxon>Suillineae</taxon>
        <taxon>Suillaceae</taxon>
        <taxon>Suillus</taxon>
    </lineage>
</organism>
<evidence type="ECO:0000313" key="1">
    <source>
        <dbReference type="EMBL" id="KAG1789768.1"/>
    </source>
</evidence>